<reference evidence="3 4" key="1">
    <citation type="submission" date="2023-09" db="EMBL/GenBank/DDBJ databases">
        <authorList>
            <person name="Qi X."/>
        </authorList>
    </citation>
    <scope>NUCLEOTIDE SEQUENCE [LARGE SCALE GENOMIC DNA]</scope>
    <source>
        <strain evidence="3 4">S1-1</strain>
    </source>
</reference>
<dbReference type="NCBIfam" id="NF038402">
    <property type="entry name" value="TroA_like"/>
    <property type="match status" value="1"/>
</dbReference>
<dbReference type="SUPFAM" id="SSF53807">
    <property type="entry name" value="Helical backbone' metal receptor"/>
    <property type="match status" value="1"/>
</dbReference>
<accession>A0ABZ0GQH0</accession>
<dbReference type="Gene3D" id="3.40.50.1980">
    <property type="entry name" value="Nitrogenase molybdenum iron protein domain"/>
    <property type="match status" value="2"/>
</dbReference>
<keyword evidence="4" id="KW-1185">Reference proteome</keyword>
<organism evidence="3 4">
    <name type="scientific">Thalassotalea fonticola</name>
    <dbReference type="NCBI Taxonomy" id="3065649"/>
    <lineage>
        <taxon>Bacteria</taxon>
        <taxon>Pseudomonadati</taxon>
        <taxon>Pseudomonadota</taxon>
        <taxon>Gammaproteobacteria</taxon>
        <taxon>Alteromonadales</taxon>
        <taxon>Colwelliaceae</taxon>
        <taxon>Thalassotalea</taxon>
    </lineage>
</organism>
<name>A0ABZ0GQH0_9GAMM</name>
<dbReference type="PANTHER" id="PTHR30535">
    <property type="entry name" value="VITAMIN B12-BINDING PROTEIN"/>
    <property type="match status" value="1"/>
</dbReference>
<evidence type="ECO:0000259" key="2">
    <source>
        <dbReference type="PROSITE" id="PS50983"/>
    </source>
</evidence>
<evidence type="ECO:0000256" key="1">
    <source>
        <dbReference type="ARBA" id="ARBA00022729"/>
    </source>
</evidence>
<protein>
    <submittedName>
        <fullName evidence="3">Cobalamin-binding protein</fullName>
    </submittedName>
</protein>
<dbReference type="InterPro" id="IPR050902">
    <property type="entry name" value="ABC_Transporter_SBP"/>
</dbReference>
<gene>
    <name evidence="3" type="ORF">RI844_02100</name>
</gene>
<keyword evidence="1" id="KW-0732">Signal</keyword>
<dbReference type="InterPro" id="IPR002491">
    <property type="entry name" value="ABC_transptr_periplasmic_BD"/>
</dbReference>
<dbReference type="EMBL" id="CP136600">
    <property type="protein sequence ID" value="WOH38051.1"/>
    <property type="molecule type" value="Genomic_DNA"/>
</dbReference>
<dbReference type="PROSITE" id="PS50983">
    <property type="entry name" value="FE_B12_PBP"/>
    <property type="match status" value="1"/>
</dbReference>
<dbReference type="PANTHER" id="PTHR30535:SF34">
    <property type="entry name" value="MOLYBDATE-BINDING PROTEIN MOLA"/>
    <property type="match status" value="1"/>
</dbReference>
<feature type="domain" description="Fe/B12 periplasmic-binding" evidence="2">
    <location>
        <begin position="58"/>
        <end position="307"/>
    </location>
</feature>
<dbReference type="RefSeq" id="WP_348396825.1">
    <property type="nucleotide sequence ID" value="NZ_CP136600.1"/>
</dbReference>
<evidence type="ECO:0000313" key="4">
    <source>
        <dbReference type="Proteomes" id="UP001301442"/>
    </source>
</evidence>
<proteinExistence type="predicted"/>
<dbReference type="Proteomes" id="UP001301442">
    <property type="component" value="Chromosome"/>
</dbReference>
<dbReference type="InterPro" id="IPR054828">
    <property type="entry name" value="Vit_B12_bind_prot"/>
</dbReference>
<evidence type="ECO:0000313" key="3">
    <source>
        <dbReference type="EMBL" id="WOH38051.1"/>
    </source>
</evidence>
<dbReference type="CDD" id="cd01144">
    <property type="entry name" value="BtuF"/>
    <property type="match status" value="1"/>
</dbReference>
<sequence length="317" mass="36324">MNKKHITLIVFITLIIIFWLFKVLFLASDTAVAVVPDVDGEVHKQQQQDAVQDYSQQKIIALAPHVVEVLFDIGVGNRIVATTEHSDFPEQANSIPRVGNYARLKIEKILAYQPDLIIAWRTGNPSDDLERLEQLGLKVIYSDPINLSDVAKELRLFGKLTGSSERAEQKARDFEQKLLALKQQYHNKQPVSVFYELWSKPLTTVARNAWPQQHLEICGASNPFKQLINDYPQINIEQIIVANPELIIQPMSAGEPNPDAIDWQKFQQVTSAKYQQLLKPNSDILHRMSYRLLTELEQLCVDIDKSRHFYQSLENQI</sequence>
<dbReference type="Pfam" id="PF01497">
    <property type="entry name" value="Peripla_BP_2"/>
    <property type="match status" value="1"/>
</dbReference>